<name>A0ABD2B0J3_VESMC</name>
<dbReference type="Proteomes" id="UP001607303">
    <property type="component" value="Unassembled WGS sequence"/>
</dbReference>
<comment type="caution">
    <text evidence="1">The sequence shown here is derived from an EMBL/GenBank/DDBJ whole genome shotgun (WGS) entry which is preliminary data.</text>
</comment>
<accession>A0ABD2B0J3</accession>
<gene>
    <name evidence="1" type="ORF">V1477_017733</name>
</gene>
<keyword evidence="2" id="KW-1185">Reference proteome</keyword>
<reference evidence="1 2" key="1">
    <citation type="journal article" date="2024" name="Ann. Entomol. Soc. Am.">
        <title>Genomic analyses of the southern and eastern yellowjacket wasps (Hymenoptera: Vespidae) reveal evolutionary signatures of social life.</title>
        <authorList>
            <person name="Catto M.A."/>
            <person name="Caine P.B."/>
            <person name="Orr S.E."/>
            <person name="Hunt B.G."/>
            <person name="Goodisman M.A.D."/>
        </authorList>
    </citation>
    <scope>NUCLEOTIDE SEQUENCE [LARGE SCALE GENOMIC DNA]</scope>
    <source>
        <strain evidence="1">232</strain>
        <tissue evidence="1">Head and thorax</tissue>
    </source>
</reference>
<dbReference type="EMBL" id="JAYRBN010000106">
    <property type="protein sequence ID" value="KAL2726392.1"/>
    <property type="molecule type" value="Genomic_DNA"/>
</dbReference>
<organism evidence="1 2">
    <name type="scientific">Vespula maculifrons</name>
    <name type="common">Eastern yellow jacket</name>
    <name type="synonym">Wasp</name>
    <dbReference type="NCBI Taxonomy" id="7453"/>
    <lineage>
        <taxon>Eukaryota</taxon>
        <taxon>Metazoa</taxon>
        <taxon>Ecdysozoa</taxon>
        <taxon>Arthropoda</taxon>
        <taxon>Hexapoda</taxon>
        <taxon>Insecta</taxon>
        <taxon>Pterygota</taxon>
        <taxon>Neoptera</taxon>
        <taxon>Endopterygota</taxon>
        <taxon>Hymenoptera</taxon>
        <taxon>Apocrita</taxon>
        <taxon>Aculeata</taxon>
        <taxon>Vespoidea</taxon>
        <taxon>Vespidae</taxon>
        <taxon>Vespinae</taxon>
        <taxon>Vespula</taxon>
    </lineage>
</organism>
<protein>
    <submittedName>
        <fullName evidence="1">Uncharacterized protein</fullName>
    </submittedName>
</protein>
<dbReference type="AlphaFoldDB" id="A0ABD2B0J3"/>
<sequence length="188" mass="21699">MDTYCQIIDASNYTFQQKEEWRYKARIQGLHYTTCTEQIKQKPHLHGHAALHMSNIICQQSLLMFLLYTQLLQKEYKCIKCAKHHASKNCLNGNGLDKPIFKECKGALTHQIIKFQCTGEKIIQQNISVSRINDSIQINHGTSNKISNQEWISSKHIKQINSITKYTDTRLIQLLLQQVKPVDALISS</sequence>
<proteinExistence type="predicted"/>
<evidence type="ECO:0000313" key="1">
    <source>
        <dbReference type="EMBL" id="KAL2726392.1"/>
    </source>
</evidence>
<evidence type="ECO:0000313" key="2">
    <source>
        <dbReference type="Proteomes" id="UP001607303"/>
    </source>
</evidence>